<reference evidence="2 3" key="1">
    <citation type="journal article" date="2020" name="Cell">
        <title>Large-Scale Comparative Analyses of Tick Genomes Elucidate Their Genetic Diversity and Vector Capacities.</title>
        <authorList>
            <consortium name="Tick Genome and Microbiome Consortium (TIGMIC)"/>
            <person name="Jia N."/>
            <person name="Wang J."/>
            <person name="Shi W."/>
            <person name="Du L."/>
            <person name="Sun Y."/>
            <person name="Zhan W."/>
            <person name="Jiang J.F."/>
            <person name="Wang Q."/>
            <person name="Zhang B."/>
            <person name="Ji P."/>
            <person name="Bell-Sakyi L."/>
            <person name="Cui X.M."/>
            <person name="Yuan T.T."/>
            <person name="Jiang B.G."/>
            <person name="Yang W.F."/>
            <person name="Lam T.T."/>
            <person name="Chang Q.C."/>
            <person name="Ding S.J."/>
            <person name="Wang X.J."/>
            <person name="Zhu J.G."/>
            <person name="Ruan X.D."/>
            <person name="Zhao L."/>
            <person name="Wei J.T."/>
            <person name="Ye R.Z."/>
            <person name="Que T.C."/>
            <person name="Du C.H."/>
            <person name="Zhou Y.H."/>
            <person name="Cheng J.X."/>
            <person name="Dai P.F."/>
            <person name="Guo W.B."/>
            <person name="Han X.H."/>
            <person name="Huang E.J."/>
            <person name="Li L.F."/>
            <person name="Wei W."/>
            <person name="Gao Y.C."/>
            <person name="Liu J.Z."/>
            <person name="Shao H.Z."/>
            <person name="Wang X."/>
            <person name="Wang C.C."/>
            <person name="Yang T.C."/>
            <person name="Huo Q.B."/>
            <person name="Li W."/>
            <person name="Chen H.Y."/>
            <person name="Chen S.E."/>
            <person name="Zhou L.G."/>
            <person name="Ni X.B."/>
            <person name="Tian J.H."/>
            <person name="Sheng Y."/>
            <person name="Liu T."/>
            <person name="Pan Y.S."/>
            <person name="Xia L.Y."/>
            <person name="Li J."/>
            <person name="Zhao F."/>
            <person name="Cao W.C."/>
        </authorList>
    </citation>
    <scope>NUCLEOTIDE SEQUENCE [LARGE SCALE GENOMIC DNA]</scope>
    <source>
        <strain evidence="2">HaeL-2018</strain>
    </source>
</reference>
<proteinExistence type="predicted"/>
<gene>
    <name evidence="2" type="ORF">HPB48_010488</name>
</gene>
<evidence type="ECO:0000313" key="2">
    <source>
        <dbReference type="EMBL" id="KAH9382518.1"/>
    </source>
</evidence>
<dbReference type="AlphaFoldDB" id="A0A9J6GVN1"/>
<name>A0A9J6GVN1_HAELO</name>
<dbReference type="Gene3D" id="3.30.70.1820">
    <property type="entry name" value="L1 transposable element, RRM domain"/>
    <property type="match status" value="1"/>
</dbReference>
<feature type="coiled-coil region" evidence="1">
    <location>
        <begin position="18"/>
        <end position="45"/>
    </location>
</feature>
<sequence>MTEVNATCEKMNAVLDVIQDMSVRVRNLESLVRQQAEKLVEYENRSRSNNLLLYGIEEDKDESDDDLKKAVIENIFKETLGVQVNTIDKIHRLGKKKTGGNRPVIMHFYDSRERERVLQNCGKLKGSSIGISRDYAKDTVEVRKKL</sequence>
<keyword evidence="3" id="KW-1185">Reference proteome</keyword>
<keyword evidence="1" id="KW-0175">Coiled coil</keyword>
<dbReference type="PANTHER" id="PTHR11505">
    <property type="entry name" value="L1 TRANSPOSABLE ELEMENT-RELATED"/>
    <property type="match status" value="1"/>
</dbReference>
<protein>
    <recommendedName>
        <fullName evidence="4">Endonuclease-reverse transcriptase</fullName>
    </recommendedName>
</protein>
<comment type="caution">
    <text evidence="2">The sequence shown here is derived from an EMBL/GenBank/DDBJ whole genome shotgun (WGS) entry which is preliminary data.</text>
</comment>
<dbReference type="OMA" id="FYDSRER"/>
<evidence type="ECO:0008006" key="4">
    <source>
        <dbReference type="Google" id="ProtNLM"/>
    </source>
</evidence>
<dbReference type="VEuPathDB" id="VectorBase:HLOH_059014"/>
<dbReference type="EMBL" id="JABSTR010000011">
    <property type="protein sequence ID" value="KAH9382518.1"/>
    <property type="molecule type" value="Genomic_DNA"/>
</dbReference>
<organism evidence="2 3">
    <name type="scientific">Haemaphysalis longicornis</name>
    <name type="common">Bush tick</name>
    <dbReference type="NCBI Taxonomy" id="44386"/>
    <lineage>
        <taxon>Eukaryota</taxon>
        <taxon>Metazoa</taxon>
        <taxon>Ecdysozoa</taxon>
        <taxon>Arthropoda</taxon>
        <taxon>Chelicerata</taxon>
        <taxon>Arachnida</taxon>
        <taxon>Acari</taxon>
        <taxon>Parasitiformes</taxon>
        <taxon>Ixodida</taxon>
        <taxon>Ixodoidea</taxon>
        <taxon>Ixodidae</taxon>
        <taxon>Haemaphysalinae</taxon>
        <taxon>Haemaphysalis</taxon>
    </lineage>
</organism>
<evidence type="ECO:0000256" key="1">
    <source>
        <dbReference type="SAM" id="Coils"/>
    </source>
</evidence>
<evidence type="ECO:0000313" key="3">
    <source>
        <dbReference type="Proteomes" id="UP000821853"/>
    </source>
</evidence>
<dbReference type="OrthoDB" id="10066957at2759"/>
<accession>A0A9J6GVN1</accession>
<dbReference type="Proteomes" id="UP000821853">
    <property type="component" value="Chromosome 9"/>
</dbReference>
<dbReference type="InterPro" id="IPR004244">
    <property type="entry name" value="Transposase_22"/>
</dbReference>